<accession>Q92252</accession>
<evidence type="ECO:0000313" key="3">
    <source>
        <dbReference type="EMBL" id="AAB06996.1"/>
    </source>
</evidence>
<feature type="transmembrane region" description="Helical" evidence="2">
    <location>
        <begin position="47"/>
        <end position="69"/>
    </location>
</feature>
<name>Q92252_NEUCS</name>
<feature type="transmembrane region" description="Helical" evidence="2">
    <location>
        <begin position="21"/>
        <end position="41"/>
    </location>
</feature>
<dbReference type="AlphaFoldDB" id="Q92252"/>
<protein>
    <submittedName>
        <fullName evidence="3">Uncharacterized protein unknown</fullName>
    </submittedName>
</protein>
<keyword evidence="2" id="KW-1133">Transmembrane helix</keyword>
<reference evidence="3" key="2">
    <citation type="submission" date="1996-03" db="EMBL/GenBank/DDBJ databases">
        <title>Asm-1, a Neurospora crassa gene related to transcriptional regulators of fungal development.</title>
        <authorList>
            <person name="Aramayo R."/>
            <person name="Peleg Y."/>
            <person name="Addison R."/>
            <person name="Metzenberg R."/>
        </authorList>
    </citation>
    <scope>NUCLEOTIDE SEQUENCE</scope>
    <source>
        <strain evidence="3">FGSC 2489</strain>
    </source>
</reference>
<sequence>MGGTANFRSKTVIVRQRVDGLCVVVVRPAVRIIATAVVGILGLVIRIIILFGTCMSAGVTLALALVNHASRRLGVGCVIGLAGRSTRRRAHIVLDIAALAVDGSLLMLRLARVVLLALVLSLLSRLPLVHLSRAFIRLADGRIVLHALDCRTWRRRRRRAWHRPSVATKACVERKRAVALRATHALLAPLIAVRIAHWAHHARGTSWRCREGVCTVKRRPSHGRMRGQGRGAWKHGVVMMMLLEGWQPGGPAKLAVAVFPALFSSSHDLAGPALVGGVVEEGTDVVYEQRIKKFGNLLLVGKIQSSLKGDPDTLEVHRANLHNVTDLLALENTVTASAGHASDVEELSAVDHGIVFPPSNTDASCFNLEAQTAFILPQRGSDTGLHTGGCYLASCVETAAGVNSRIHAAATRKRQDRLAGHRVHGRGERRRDRSRRAKSVGISVLGGTILVSIG</sequence>
<evidence type="ECO:0000256" key="2">
    <source>
        <dbReference type="SAM" id="Phobius"/>
    </source>
</evidence>
<dbReference type="EMBL" id="U51117">
    <property type="protein sequence ID" value="AAB06996.1"/>
    <property type="molecule type" value="Genomic_DNA"/>
</dbReference>
<evidence type="ECO:0000256" key="1">
    <source>
        <dbReference type="SAM" id="MobiDB-lite"/>
    </source>
</evidence>
<keyword evidence="2" id="KW-0472">Membrane</keyword>
<proteinExistence type="predicted"/>
<organism evidence="3">
    <name type="scientific">Neurospora crassa</name>
    <dbReference type="NCBI Taxonomy" id="5141"/>
    <lineage>
        <taxon>Eukaryota</taxon>
        <taxon>Fungi</taxon>
        <taxon>Dikarya</taxon>
        <taxon>Ascomycota</taxon>
        <taxon>Pezizomycotina</taxon>
        <taxon>Sordariomycetes</taxon>
        <taxon>Sordariomycetidae</taxon>
        <taxon>Sordariales</taxon>
        <taxon>Sordariaceae</taxon>
        <taxon>Neurospora</taxon>
    </lineage>
</organism>
<reference evidence="3" key="1">
    <citation type="journal article" date="1996" name="Cell">
        <title>Meiotic transvection in fungi.</title>
        <authorList>
            <person name="Aramayo R."/>
            <person name="Metzenberg R."/>
        </authorList>
    </citation>
    <scope>NUCLEOTIDE SEQUENCE</scope>
    <source>
        <strain evidence="3">FGSC 2489</strain>
    </source>
</reference>
<feature type="transmembrane region" description="Helical" evidence="2">
    <location>
        <begin position="90"/>
        <end position="108"/>
    </location>
</feature>
<feature type="compositionally biased region" description="Basic residues" evidence="1">
    <location>
        <begin position="411"/>
        <end position="424"/>
    </location>
</feature>
<feature type="region of interest" description="Disordered" evidence="1">
    <location>
        <begin position="411"/>
        <end position="437"/>
    </location>
</feature>
<keyword evidence="2" id="KW-0812">Transmembrane</keyword>
<gene>
    <name evidence="3" type="primary">unknown</name>
</gene>